<sequence>MGDNELGAFLRARREAVAPADVGLPGGPRRRTPGLRRAELATLAGVSVEYLTRLEQGRDRRPSAEVLAALADALGLSADERVHLHRLVKTVTGGSCQGGAPRPHSVRPTVRALLDRLEPAPALVVDRLGGILARTAGYERLAGPVGLLDARPPNLTRFVFTDARARAAFPDWDRVADARAAGLRAAAALGDRHAAALAEELTAAAGPPFGDRFAAPAALPGRTGVERWAHPLAGELLLAYESLEIPDTDEQRLIVHLPADDATAAALDLLTGAVPAPPG</sequence>
<dbReference type="InterPro" id="IPR010982">
    <property type="entry name" value="Lambda_DNA-bd_dom_sf"/>
</dbReference>
<dbReference type="Gene3D" id="3.30.450.180">
    <property type="match status" value="1"/>
</dbReference>
<proteinExistence type="predicted"/>
<organism evidence="2 3">
    <name type="scientific">Planomonospora alba</name>
    <dbReference type="NCBI Taxonomy" id="161354"/>
    <lineage>
        <taxon>Bacteria</taxon>
        <taxon>Bacillati</taxon>
        <taxon>Actinomycetota</taxon>
        <taxon>Actinomycetes</taxon>
        <taxon>Streptosporangiales</taxon>
        <taxon>Streptosporangiaceae</taxon>
        <taxon>Planomonospora</taxon>
    </lineage>
</organism>
<dbReference type="PANTHER" id="PTHR35010">
    <property type="entry name" value="BLL4672 PROTEIN-RELATED"/>
    <property type="match status" value="1"/>
</dbReference>
<feature type="domain" description="HTH cro/C1-type" evidence="1">
    <location>
        <begin position="34"/>
        <end position="81"/>
    </location>
</feature>
<evidence type="ECO:0000313" key="3">
    <source>
        <dbReference type="Proteomes" id="UP001500320"/>
    </source>
</evidence>
<dbReference type="SUPFAM" id="SSF47413">
    <property type="entry name" value="lambda repressor-like DNA-binding domains"/>
    <property type="match status" value="1"/>
</dbReference>
<dbReference type="CDD" id="cd00093">
    <property type="entry name" value="HTH_XRE"/>
    <property type="match status" value="1"/>
</dbReference>
<dbReference type="Pfam" id="PF17765">
    <property type="entry name" value="MLTR_LBD"/>
    <property type="match status" value="1"/>
</dbReference>
<dbReference type="PROSITE" id="PS50943">
    <property type="entry name" value="HTH_CROC1"/>
    <property type="match status" value="1"/>
</dbReference>
<evidence type="ECO:0000313" key="2">
    <source>
        <dbReference type="EMBL" id="GAA3167599.1"/>
    </source>
</evidence>
<accession>A0ABP6P5Y6</accession>
<protein>
    <submittedName>
        <fullName evidence="2">Helix-turn-helix transcriptional regulator</fullName>
    </submittedName>
</protein>
<dbReference type="RefSeq" id="WP_344866922.1">
    <property type="nucleotide sequence ID" value="NZ_BAAAUT010000112.1"/>
</dbReference>
<dbReference type="EMBL" id="BAAAUT010000112">
    <property type="protein sequence ID" value="GAA3167599.1"/>
    <property type="molecule type" value="Genomic_DNA"/>
</dbReference>
<evidence type="ECO:0000259" key="1">
    <source>
        <dbReference type="PROSITE" id="PS50943"/>
    </source>
</evidence>
<keyword evidence="3" id="KW-1185">Reference proteome</keyword>
<gene>
    <name evidence="2" type="ORF">GCM10010466_67780</name>
</gene>
<dbReference type="InterPro" id="IPR041413">
    <property type="entry name" value="MLTR_LBD"/>
</dbReference>
<comment type="caution">
    <text evidence="2">The sequence shown here is derived from an EMBL/GenBank/DDBJ whole genome shotgun (WGS) entry which is preliminary data.</text>
</comment>
<dbReference type="PANTHER" id="PTHR35010:SF2">
    <property type="entry name" value="BLL4672 PROTEIN"/>
    <property type="match status" value="1"/>
</dbReference>
<reference evidence="3" key="1">
    <citation type="journal article" date="2019" name="Int. J. Syst. Evol. Microbiol.">
        <title>The Global Catalogue of Microorganisms (GCM) 10K type strain sequencing project: providing services to taxonomists for standard genome sequencing and annotation.</title>
        <authorList>
            <consortium name="The Broad Institute Genomics Platform"/>
            <consortium name="The Broad Institute Genome Sequencing Center for Infectious Disease"/>
            <person name="Wu L."/>
            <person name="Ma J."/>
        </authorList>
    </citation>
    <scope>NUCLEOTIDE SEQUENCE [LARGE SCALE GENOMIC DNA]</scope>
    <source>
        <strain evidence="3">JCM 9373</strain>
    </source>
</reference>
<name>A0ABP6P5Y6_9ACTN</name>
<dbReference type="Gene3D" id="1.10.260.40">
    <property type="entry name" value="lambda repressor-like DNA-binding domains"/>
    <property type="match status" value="1"/>
</dbReference>
<dbReference type="Proteomes" id="UP001500320">
    <property type="component" value="Unassembled WGS sequence"/>
</dbReference>
<dbReference type="SMART" id="SM00530">
    <property type="entry name" value="HTH_XRE"/>
    <property type="match status" value="1"/>
</dbReference>
<dbReference type="Pfam" id="PF13560">
    <property type="entry name" value="HTH_31"/>
    <property type="match status" value="1"/>
</dbReference>
<dbReference type="InterPro" id="IPR001387">
    <property type="entry name" value="Cro/C1-type_HTH"/>
</dbReference>